<keyword evidence="2" id="KW-1003">Cell membrane</keyword>
<accession>A0ABW7QCC9</accession>
<feature type="compositionally biased region" description="Polar residues" evidence="7">
    <location>
        <begin position="68"/>
        <end position="79"/>
    </location>
</feature>
<dbReference type="InterPro" id="IPR025857">
    <property type="entry name" value="MacB_PCD"/>
</dbReference>
<dbReference type="RefSeq" id="WP_397557966.1">
    <property type="nucleotide sequence ID" value="NZ_JBIQWL010000010.1"/>
</dbReference>
<reference evidence="11 12" key="1">
    <citation type="submission" date="2024-09" db="EMBL/GenBank/DDBJ databases">
        <authorList>
            <person name="Pan X."/>
        </authorList>
    </citation>
    <scope>NUCLEOTIDE SEQUENCE [LARGE SCALE GENOMIC DNA]</scope>
    <source>
        <strain evidence="11 12">B2969</strain>
    </source>
</reference>
<feature type="transmembrane region" description="Helical" evidence="8">
    <location>
        <begin position="21"/>
        <end position="42"/>
    </location>
</feature>
<gene>
    <name evidence="11" type="ORF">ACH3VR_19360</name>
</gene>
<evidence type="ECO:0000259" key="9">
    <source>
        <dbReference type="Pfam" id="PF02687"/>
    </source>
</evidence>
<keyword evidence="4 8" id="KW-1133">Transmembrane helix</keyword>
<dbReference type="InterPro" id="IPR003838">
    <property type="entry name" value="ABC3_permease_C"/>
</dbReference>
<keyword evidence="5 8" id="KW-0472">Membrane</keyword>
<evidence type="ECO:0000259" key="10">
    <source>
        <dbReference type="Pfam" id="PF12704"/>
    </source>
</evidence>
<dbReference type="Pfam" id="PF02687">
    <property type="entry name" value="FtsX"/>
    <property type="match status" value="1"/>
</dbReference>
<feature type="transmembrane region" description="Helical" evidence="8">
    <location>
        <begin position="302"/>
        <end position="327"/>
    </location>
</feature>
<keyword evidence="3 8" id="KW-0812">Transmembrane</keyword>
<feature type="domain" description="MacB-like periplasmic core" evidence="10">
    <location>
        <begin position="21"/>
        <end position="269"/>
    </location>
</feature>
<name>A0ABW7QCC9_9MICO</name>
<evidence type="ECO:0000256" key="4">
    <source>
        <dbReference type="ARBA" id="ARBA00022989"/>
    </source>
</evidence>
<sequence length="436" mass="44279">MKTIDLIGSAISSTFRSKTRTILTILAIFVGAFTLTITNGLGTGINAYIDSTVASFGTDTAITVTKAADSQAQAGTDSGPQKYDPDAVSAGRGPGDPGTVEAMTQDDLDAIAAVDGVEKVEPVRAVTLDYIQYGGGAKYRVSAGSFIAGQVVQLAAGEQPDSGSDALQLALPAGYVEPLGFSSAADAVGSTVTIALTDGNGEQQTVEATVVGVSEASFSLGAGTEAITPNDALTTTLYDTQKVGVPQAQIGRYASAHVWVAEGATDAEITAVQSALKDAGFTSTTLTQQLGTFTTVIDGIVLVLNAFAIIALLAASFGIVNTLLMSVQERTREIGLMKAMGMGSGKVFGLFSLEATFIGFLGSAIGVVAAIAAGTAVSGVLSRGLLSNLPGLQVISFAPSSIAVIILVVMFIAFLAGTLPAARAARADPVESLRYE</sequence>
<dbReference type="PANTHER" id="PTHR30572:SF4">
    <property type="entry name" value="ABC TRANSPORTER PERMEASE YTRF"/>
    <property type="match status" value="1"/>
</dbReference>
<keyword evidence="12" id="KW-1185">Reference proteome</keyword>
<evidence type="ECO:0000256" key="3">
    <source>
        <dbReference type="ARBA" id="ARBA00022692"/>
    </source>
</evidence>
<evidence type="ECO:0000256" key="6">
    <source>
        <dbReference type="ARBA" id="ARBA00038076"/>
    </source>
</evidence>
<evidence type="ECO:0000256" key="2">
    <source>
        <dbReference type="ARBA" id="ARBA00022475"/>
    </source>
</evidence>
<proteinExistence type="inferred from homology"/>
<dbReference type="PANTHER" id="PTHR30572">
    <property type="entry name" value="MEMBRANE COMPONENT OF TRANSPORTER-RELATED"/>
    <property type="match status" value="1"/>
</dbReference>
<comment type="caution">
    <text evidence="11">The sequence shown here is derived from an EMBL/GenBank/DDBJ whole genome shotgun (WGS) entry which is preliminary data.</text>
</comment>
<comment type="similarity">
    <text evidence="6">Belongs to the ABC-4 integral membrane protein family.</text>
</comment>
<dbReference type="EMBL" id="JBIQWL010000010">
    <property type="protein sequence ID" value="MFH8252535.1"/>
    <property type="molecule type" value="Genomic_DNA"/>
</dbReference>
<feature type="region of interest" description="Disordered" evidence="7">
    <location>
        <begin position="68"/>
        <end position="98"/>
    </location>
</feature>
<evidence type="ECO:0000256" key="1">
    <source>
        <dbReference type="ARBA" id="ARBA00004651"/>
    </source>
</evidence>
<feature type="transmembrane region" description="Helical" evidence="8">
    <location>
        <begin position="394"/>
        <end position="416"/>
    </location>
</feature>
<evidence type="ECO:0000256" key="8">
    <source>
        <dbReference type="SAM" id="Phobius"/>
    </source>
</evidence>
<dbReference type="InterPro" id="IPR050250">
    <property type="entry name" value="Macrolide_Exporter_MacB"/>
</dbReference>
<evidence type="ECO:0000313" key="12">
    <source>
        <dbReference type="Proteomes" id="UP001610861"/>
    </source>
</evidence>
<comment type="subcellular location">
    <subcellularLocation>
        <location evidence="1">Cell membrane</location>
        <topology evidence="1">Multi-pass membrane protein</topology>
    </subcellularLocation>
</comment>
<organism evidence="11 12">
    <name type="scientific">Microbacterium alkaliflavum</name>
    <dbReference type="NCBI Taxonomy" id="3248839"/>
    <lineage>
        <taxon>Bacteria</taxon>
        <taxon>Bacillati</taxon>
        <taxon>Actinomycetota</taxon>
        <taxon>Actinomycetes</taxon>
        <taxon>Micrococcales</taxon>
        <taxon>Microbacteriaceae</taxon>
        <taxon>Microbacterium</taxon>
    </lineage>
</organism>
<evidence type="ECO:0000313" key="11">
    <source>
        <dbReference type="EMBL" id="MFH8252535.1"/>
    </source>
</evidence>
<evidence type="ECO:0000256" key="5">
    <source>
        <dbReference type="ARBA" id="ARBA00023136"/>
    </source>
</evidence>
<feature type="domain" description="ABC3 transporter permease C-terminal" evidence="9">
    <location>
        <begin position="306"/>
        <end position="429"/>
    </location>
</feature>
<dbReference type="Pfam" id="PF12704">
    <property type="entry name" value="MacB_PCD"/>
    <property type="match status" value="1"/>
</dbReference>
<feature type="transmembrane region" description="Helical" evidence="8">
    <location>
        <begin position="348"/>
        <end position="374"/>
    </location>
</feature>
<protein>
    <submittedName>
        <fullName evidence="11">ABC transporter permease</fullName>
    </submittedName>
</protein>
<dbReference type="Proteomes" id="UP001610861">
    <property type="component" value="Unassembled WGS sequence"/>
</dbReference>
<evidence type="ECO:0000256" key="7">
    <source>
        <dbReference type="SAM" id="MobiDB-lite"/>
    </source>
</evidence>